<evidence type="ECO:0000313" key="2">
    <source>
        <dbReference type="Proteomes" id="UP000437748"/>
    </source>
</evidence>
<sequence length="193" mass="22191">MAFINEATGDIHFKILYIGSQNSGKTTNLQSIFCESFENEKKRNNTEVLIDLPRNTFFDFLPVSYGAVADRNARMHLYTLPSHQIWPSVNISLMLGVDGIVNVIDSRVRYLDKYDLQLLQVKKLMESLQIDYNSIPFVYQFNHTDSYDALPFSTLKKNYQFKDEDCFEAIASQGVGVMPTFLKIAEKIIQKII</sequence>
<dbReference type="AlphaFoldDB" id="A0A6N6VU61"/>
<dbReference type="EMBL" id="WFLM01000002">
    <property type="protein sequence ID" value="KAB8039875.1"/>
    <property type="molecule type" value="Genomic_DNA"/>
</dbReference>
<comment type="caution">
    <text evidence="1">The sequence shown here is derived from an EMBL/GenBank/DDBJ whole genome shotgun (WGS) entry which is preliminary data.</text>
</comment>
<dbReference type="RefSeq" id="WP_153419450.1">
    <property type="nucleotide sequence ID" value="NZ_WFLM01000002.1"/>
</dbReference>
<evidence type="ECO:0000313" key="1">
    <source>
        <dbReference type="EMBL" id="KAB8039875.1"/>
    </source>
</evidence>
<dbReference type="PANTHER" id="PTHR42708">
    <property type="entry name" value="ATP/GTP-BINDING PROTEIN-RELATED"/>
    <property type="match status" value="1"/>
</dbReference>
<dbReference type="Gene3D" id="3.40.50.300">
    <property type="entry name" value="P-loop containing nucleotide triphosphate hydrolases"/>
    <property type="match status" value="1"/>
</dbReference>
<keyword evidence="2" id="KW-1185">Reference proteome</keyword>
<dbReference type="CDD" id="cd00882">
    <property type="entry name" value="Ras_like_GTPase"/>
    <property type="match status" value="1"/>
</dbReference>
<gene>
    <name evidence="1" type="ORF">GCL60_06320</name>
</gene>
<evidence type="ECO:0008006" key="3">
    <source>
        <dbReference type="Google" id="ProtNLM"/>
    </source>
</evidence>
<dbReference type="SUPFAM" id="SSF52540">
    <property type="entry name" value="P-loop containing nucleoside triphosphate hydrolases"/>
    <property type="match status" value="1"/>
</dbReference>
<organism evidence="1 2">
    <name type="scientific">Silvanigrella paludirubra</name>
    <dbReference type="NCBI Taxonomy" id="2499159"/>
    <lineage>
        <taxon>Bacteria</taxon>
        <taxon>Pseudomonadati</taxon>
        <taxon>Bdellovibrionota</taxon>
        <taxon>Oligoflexia</taxon>
        <taxon>Silvanigrellales</taxon>
        <taxon>Silvanigrellaceae</taxon>
        <taxon>Silvanigrella</taxon>
    </lineage>
</organism>
<dbReference type="OrthoDB" id="5292147at2"/>
<dbReference type="InterPro" id="IPR052705">
    <property type="entry name" value="Gliding_Motility_GTPase"/>
</dbReference>
<dbReference type="PANTHER" id="PTHR42708:SF1">
    <property type="entry name" value="GLIDING MOTILITY PROTEIN MGLA"/>
    <property type="match status" value="1"/>
</dbReference>
<dbReference type="Proteomes" id="UP000437748">
    <property type="component" value="Unassembled WGS sequence"/>
</dbReference>
<proteinExistence type="predicted"/>
<dbReference type="InterPro" id="IPR027417">
    <property type="entry name" value="P-loop_NTPase"/>
</dbReference>
<protein>
    <recommendedName>
        <fullName evidence="3">Gliding-motility protein MglA</fullName>
    </recommendedName>
</protein>
<name>A0A6N6VU61_9BACT</name>
<reference evidence="1 2" key="1">
    <citation type="submission" date="2019-10" db="EMBL/GenBank/DDBJ databases">
        <title>New species of Slilvanegrellaceae.</title>
        <authorList>
            <person name="Pitt A."/>
            <person name="Hahn M.W."/>
        </authorList>
    </citation>
    <scope>NUCLEOTIDE SEQUENCE [LARGE SCALE GENOMIC DNA]</scope>
    <source>
        <strain evidence="1 2">SP-Ram-0.45-NSY-1</strain>
    </source>
</reference>
<accession>A0A6N6VU61</accession>